<dbReference type="Proteomes" id="UP000799766">
    <property type="component" value="Unassembled WGS sequence"/>
</dbReference>
<reference evidence="2" key="1">
    <citation type="journal article" date="2020" name="Stud. Mycol.">
        <title>101 Dothideomycetes genomes: a test case for predicting lifestyles and emergence of pathogens.</title>
        <authorList>
            <person name="Haridas S."/>
            <person name="Albert R."/>
            <person name="Binder M."/>
            <person name="Bloem J."/>
            <person name="Labutti K."/>
            <person name="Salamov A."/>
            <person name="Andreopoulos B."/>
            <person name="Baker S."/>
            <person name="Barry K."/>
            <person name="Bills G."/>
            <person name="Bluhm B."/>
            <person name="Cannon C."/>
            <person name="Castanera R."/>
            <person name="Culley D."/>
            <person name="Daum C."/>
            <person name="Ezra D."/>
            <person name="Gonzalez J."/>
            <person name="Henrissat B."/>
            <person name="Kuo A."/>
            <person name="Liang C."/>
            <person name="Lipzen A."/>
            <person name="Lutzoni F."/>
            <person name="Magnuson J."/>
            <person name="Mondo S."/>
            <person name="Nolan M."/>
            <person name="Ohm R."/>
            <person name="Pangilinan J."/>
            <person name="Park H.-J."/>
            <person name="Ramirez L."/>
            <person name="Alfaro M."/>
            <person name="Sun H."/>
            <person name="Tritt A."/>
            <person name="Yoshinaga Y."/>
            <person name="Zwiers L.-H."/>
            <person name="Turgeon B."/>
            <person name="Goodwin S."/>
            <person name="Spatafora J."/>
            <person name="Crous P."/>
            <person name="Grigoriev I."/>
        </authorList>
    </citation>
    <scope>NUCLEOTIDE SEQUENCE</scope>
    <source>
        <strain evidence="2">ATCC 16933</strain>
    </source>
</reference>
<evidence type="ECO:0000313" key="3">
    <source>
        <dbReference type="Proteomes" id="UP000799766"/>
    </source>
</evidence>
<keyword evidence="1" id="KW-1133">Transmembrane helix</keyword>
<dbReference type="PANTHER" id="PTHR12242:SF1">
    <property type="entry name" value="MYND-TYPE DOMAIN-CONTAINING PROTEIN"/>
    <property type="match status" value="1"/>
</dbReference>
<sequence length="287" mass="32597">MSRFLRPQSRDLPFDPEYRFFTSWLLSPVVLFGLRAVIGLYAFIAILYSLGHDSASGNELAAQRSFDYFTNLCYWGLAFYFGFSAAHTGSYAFTGRPWLASWPRFLQVMHAVFYTTIVVFPFLVTIIFWGVLYDGAATHDSHYYWSNVSFHGLNSLFGLLEIALPRTSGLPWWHLIPLTVVLGAYLGLAHLVQATQGFWVYDFLNSTKHKRGIVAAYCVGIFIGMLVVFGVVHLFVKLRRWATENKGLMLGKFAEKDVARREMTESAKETIELREGAGTRQEGEQLV</sequence>
<dbReference type="AlphaFoldDB" id="A0A6A6P7E9"/>
<evidence type="ECO:0000313" key="2">
    <source>
        <dbReference type="EMBL" id="KAF2459727.1"/>
    </source>
</evidence>
<keyword evidence="1" id="KW-0812">Transmembrane</keyword>
<name>A0A6A6P7E9_9PEZI</name>
<feature type="transmembrane region" description="Helical" evidence="1">
    <location>
        <begin position="143"/>
        <end position="160"/>
    </location>
</feature>
<dbReference type="OrthoDB" id="419711at2759"/>
<evidence type="ECO:0008006" key="4">
    <source>
        <dbReference type="Google" id="ProtNLM"/>
    </source>
</evidence>
<dbReference type="PANTHER" id="PTHR12242">
    <property type="entry name" value="OS02G0130600 PROTEIN-RELATED"/>
    <property type="match status" value="1"/>
</dbReference>
<feature type="transmembrane region" description="Helical" evidence="1">
    <location>
        <begin position="172"/>
        <end position="192"/>
    </location>
</feature>
<organism evidence="2 3">
    <name type="scientific">Lineolata rhizophorae</name>
    <dbReference type="NCBI Taxonomy" id="578093"/>
    <lineage>
        <taxon>Eukaryota</taxon>
        <taxon>Fungi</taxon>
        <taxon>Dikarya</taxon>
        <taxon>Ascomycota</taxon>
        <taxon>Pezizomycotina</taxon>
        <taxon>Dothideomycetes</taxon>
        <taxon>Dothideomycetes incertae sedis</taxon>
        <taxon>Lineolatales</taxon>
        <taxon>Lineolataceae</taxon>
        <taxon>Lineolata</taxon>
    </lineage>
</organism>
<keyword evidence="1" id="KW-0472">Membrane</keyword>
<feature type="transmembrane region" description="Helical" evidence="1">
    <location>
        <begin position="105"/>
        <end position="131"/>
    </location>
</feature>
<feature type="transmembrane region" description="Helical" evidence="1">
    <location>
        <begin position="21"/>
        <end position="48"/>
    </location>
</feature>
<keyword evidence="3" id="KW-1185">Reference proteome</keyword>
<evidence type="ECO:0000256" key="1">
    <source>
        <dbReference type="SAM" id="Phobius"/>
    </source>
</evidence>
<gene>
    <name evidence="2" type="ORF">BDY21DRAFT_176873</name>
</gene>
<feature type="transmembrane region" description="Helical" evidence="1">
    <location>
        <begin position="68"/>
        <end position="93"/>
    </location>
</feature>
<protein>
    <recommendedName>
        <fullName evidence="4">FAR-17a/AIG1-like protein</fullName>
    </recommendedName>
</protein>
<proteinExistence type="predicted"/>
<accession>A0A6A6P7E9</accession>
<dbReference type="GO" id="GO:0016020">
    <property type="term" value="C:membrane"/>
    <property type="evidence" value="ECO:0007669"/>
    <property type="project" value="TreeGrafter"/>
</dbReference>
<feature type="transmembrane region" description="Helical" evidence="1">
    <location>
        <begin position="212"/>
        <end position="236"/>
    </location>
</feature>
<dbReference type="EMBL" id="MU001674">
    <property type="protein sequence ID" value="KAF2459727.1"/>
    <property type="molecule type" value="Genomic_DNA"/>
</dbReference>